<evidence type="ECO:0000256" key="3">
    <source>
        <dbReference type="SAM" id="SignalP"/>
    </source>
</evidence>
<feature type="compositionally biased region" description="Low complexity" evidence="1">
    <location>
        <begin position="361"/>
        <end position="373"/>
    </location>
</feature>
<dbReference type="PANTHER" id="PTHR37487:SF3">
    <property type="entry name" value="CLEAVAGE_POLYADENYLATION SPECIFICITY FACTOR A SUBUNIT N-TERMINAL DOMAIN-CONTAINING PROTEIN"/>
    <property type="match status" value="1"/>
</dbReference>
<keyword evidence="3" id="KW-0732">Signal</keyword>
<dbReference type="OrthoDB" id="2591431at2759"/>
<feature type="region of interest" description="Disordered" evidence="1">
    <location>
        <begin position="394"/>
        <end position="442"/>
    </location>
</feature>
<feature type="compositionally biased region" description="Acidic residues" evidence="1">
    <location>
        <begin position="395"/>
        <end position="406"/>
    </location>
</feature>
<dbReference type="Proteomes" id="UP000559256">
    <property type="component" value="Unassembled WGS sequence"/>
</dbReference>
<evidence type="ECO:0000313" key="5">
    <source>
        <dbReference type="Proteomes" id="UP000559256"/>
    </source>
</evidence>
<evidence type="ECO:0000256" key="1">
    <source>
        <dbReference type="SAM" id="MobiDB-lite"/>
    </source>
</evidence>
<feature type="compositionally biased region" description="Low complexity" evidence="1">
    <location>
        <begin position="213"/>
        <end position="234"/>
    </location>
</feature>
<gene>
    <name evidence="4" type="ORF">D9758_000350</name>
</gene>
<accession>A0A8H5LYK7</accession>
<dbReference type="EMBL" id="JAACJM010000001">
    <property type="protein sequence ID" value="KAF5374780.1"/>
    <property type="molecule type" value="Genomic_DNA"/>
</dbReference>
<reference evidence="4 5" key="1">
    <citation type="journal article" date="2020" name="ISME J.">
        <title>Uncovering the hidden diversity of litter-decomposition mechanisms in mushroom-forming fungi.</title>
        <authorList>
            <person name="Floudas D."/>
            <person name="Bentzer J."/>
            <person name="Ahren D."/>
            <person name="Johansson T."/>
            <person name="Persson P."/>
            <person name="Tunlid A."/>
        </authorList>
    </citation>
    <scope>NUCLEOTIDE SEQUENCE [LARGE SCALE GENOMIC DNA]</scope>
    <source>
        <strain evidence="4 5">CBS 291.85</strain>
    </source>
</reference>
<feature type="transmembrane region" description="Helical" evidence="2">
    <location>
        <begin position="240"/>
        <end position="263"/>
    </location>
</feature>
<dbReference type="AlphaFoldDB" id="A0A8H5LYK7"/>
<feature type="region of interest" description="Disordered" evidence="1">
    <location>
        <begin position="269"/>
        <end position="294"/>
    </location>
</feature>
<feature type="chain" id="PRO_5034841348" evidence="3">
    <location>
        <begin position="21"/>
        <end position="442"/>
    </location>
</feature>
<organism evidence="4 5">
    <name type="scientific">Tetrapyrgos nigripes</name>
    <dbReference type="NCBI Taxonomy" id="182062"/>
    <lineage>
        <taxon>Eukaryota</taxon>
        <taxon>Fungi</taxon>
        <taxon>Dikarya</taxon>
        <taxon>Basidiomycota</taxon>
        <taxon>Agaricomycotina</taxon>
        <taxon>Agaricomycetes</taxon>
        <taxon>Agaricomycetidae</taxon>
        <taxon>Agaricales</taxon>
        <taxon>Marasmiineae</taxon>
        <taxon>Marasmiaceae</taxon>
        <taxon>Tetrapyrgos</taxon>
    </lineage>
</organism>
<evidence type="ECO:0000256" key="2">
    <source>
        <dbReference type="SAM" id="Phobius"/>
    </source>
</evidence>
<proteinExistence type="predicted"/>
<comment type="caution">
    <text evidence="4">The sequence shown here is derived from an EMBL/GenBank/DDBJ whole genome shotgun (WGS) entry which is preliminary data.</text>
</comment>
<keyword evidence="2" id="KW-0812">Transmembrane</keyword>
<feature type="compositionally biased region" description="Polar residues" evidence="1">
    <location>
        <begin position="419"/>
        <end position="436"/>
    </location>
</feature>
<feature type="region of interest" description="Disordered" evidence="1">
    <location>
        <begin position="212"/>
        <end position="234"/>
    </location>
</feature>
<feature type="region of interest" description="Disordered" evidence="1">
    <location>
        <begin position="360"/>
        <end position="380"/>
    </location>
</feature>
<evidence type="ECO:0000313" key="4">
    <source>
        <dbReference type="EMBL" id="KAF5374780.1"/>
    </source>
</evidence>
<name>A0A8H5LYK7_9AGAR</name>
<dbReference type="PANTHER" id="PTHR37487">
    <property type="entry name" value="CHROMOSOME 1, WHOLE GENOME SHOTGUN SEQUENCE"/>
    <property type="match status" value="1"/>
</dbReference>
<keyword evidence="2" id="KW-0472">Membrane</keyword>
<sequence>MYLSLWAISVYLALLYQAKAFNFTHNDPTSCDDFTVQWTSGSPPFYLTLVPVFGTPRNFSIPSDSFSDGKGSFSTQLPFPENRRFVAIMSDSTNYGSGGDTSDLQVGASKGGQCNTTDPGVDFLFQLNTALQQCRAFTFSNYDDAKQPITILGIIPSGDTFVLHPPTGPTFDWTANVWNGTRVMFLMFDSQGRQGGSSDILTVSATDNSSCIDASSPSTTASPSETSGSSDSHSGAPVGAIAGSVLGALVFLAVCITLGLFFLRRRRDRDRPEQRVQRHSRRVQSDVDLLGPPAEPYTYTPYPGDMTPAMNTPATQTFSHYGTVPVDPSVDYSHSSNITGHPGVSNSSYTQGAHEVTPFVQNSGSSQYSSSSQRKAAMAGVANNKQRFVLHTDMEDNVPEEEEEVIELPPQYSERRTTRASGSGTQEAGSVPTSPTGKRPPR</sequence>
<protein>
    <submittedName>
        <fullName evidence="4">Uncharacterized protein</fullName>
    </submittedName>
</protein>
<keyword evidence="2" id="KW-1133">Transmembrane helix</keyword>
<keyword evidence="5" id="KW-1185">Reference proteome</keyword>
<feature type="signal peptide" evidence="3">
    <location>
        <begin position="1"/>
        <end position="20"/>
    </location>
</feature>